<comment type="subcellular location">
    <subcellularLocation>
        <location evidence="1">Cell inner membrane</location>
        <topology evidence="1">Multi-pass membrane protein</topology>
    </subcellularLocation>
</comment>
<dbReference type="SUPFAM" id="SSF54631">
    <property type="entry name" value="CBS-domain pair"/>
    <property type="match status" value="1"/>
</dbReference>
<keyword evidence="5 7" id="KW-0472">Membrane</keyword>
<comment type="catalytic activity">
    <reaction evidence="6">
        <text>formate(in) = formate(out)</text>
        <dbReference type="Rhea" id="RHEA:29679"/>
        <dbReference type="ChEBI" id="CHEBI:15740"/>
    </reaction>
</comment>
<evidence type="ECO:0000256" key="4">
    <source>
        <dbReference type="ARBA" id="ARBA00022989"/>
    </source>
</evidence>
<evidence type="ECO:0000259" key="8">
    <source>
        <dbReference type="PROSITE" id="PS51371"/>
    </source>
</evidence>
<dbReference type="Gene3D" id="1.20.1080.10">
    <property type="entry name" value="Glycerol uptake facilitator protein"/>
    <property type="match status" value="1"/>
</dbReference>
<keyword evidence="2" id="KW-0997">Cell inner membrane</keyword>
<accession>A0A0F8XFZ9</accession>
<feature type="transmembrane region" description="Helical" evidence="7">
    <location>
        <begin position="45"/>
        <end position="62"/>
    </location>
</feature>
<dbReference type="SMART" id="SM00116">
    <property type="entry name" value="CBS"/>
    <property type="match status" value="2"/>
</dbReference>
<gene>
    <name evidence="9" type="ORF">LCGC14_3029990</name>
</gene>
<comment type="caution">
    <text evidence="9">The sequence shown here is derived from an EMBL/GenBank/DDBJ whole genome shotgun (WGS) entry which is preliminary data.</text>
</comment>
<keyword evidence="4 7" id="KW-1133">Transmembrane helix</keyword>
<evidence type="ECO:0000256" key="5">
    <source>
        <dbReference type="ARBA" id="ARBA00023136"/>
    </source>
</evidence>
<protein>
    <recommendedName>
        <fullName evidence="8">CBS domain-containing protein</fullName>
    </recommendedName>
</protein>
<dbReference type="PANTHER" id="PTHR30520">
    <property type="entry name" value="FORMATE TRANSPORTER-RELATED"/>
    <property type="match status" value="1"/>
</dbReference>
<evidence type="ECO:0000256" key="3">
    <source>
        <dbReference type="ARBA" id="ARBA00022692"/>
    </source>
</evidence>
<evidence type="ECO:0000256" key="1">
    <source>
        <dbReference type="ARBA" id="ARBA00004429"/>
    </source>
</evidence>
<reference evidence="9" key="1">
    <citation type="journal article" date="2015" name="Nature">
        <title>Complex archaea that bridge the gap between prokaryotes and eukaryotes.</title>
        <authorList>
            <person name="Spang A."/>
            <person name="Saw J.H."/>
            <person name="Jorgensen S.L."/>
            <person name="Zaremba-Niedzwiedzka K."/>
            <person name="Martijn J."/>
            <person name="Lind A.E."/>
            <person name="van Eijk R."/>
            <person name="Schleper C."/>
            <person name="Guy L."/>
            <person name="Ettema T.J."/>
        </authorList>
    </citation>
    <scope>NUCLEOTIDE SEQUENCE</scope>
</reference>
<dbReference type="EMBL" id="LAZR01063246">
    <property type="protein sequence ID" value="KKK59875.1"/>
    <property type="molecule type" value="Genomic_DNA"/>
</dbReference>
<feature type="non-terminal residue" evidence="9">
    <location>
        <position position="1"/>
    </location>
</feature>
<feature type="transmembrane region" description="Helical" evidence="7">
    <location>
        <begin position="74"/>
        <end position="96"/>
    </location>
</feature>
<dbReference type="InterPro" id="IPR023271">
    <property type="entry name" value="Aquaporin-like"/>
</dbReference>
<organism evidence="9">
    <name type="scientific">marine sediment metagenome</name>
    <dbReference type="NCBI Taxonomy" id="412755"/>
    <lineage>
        <taxon>unclassified sequences</taxon>
        <taxon>metagenomes</taxon>
        <taxon>ecological metagenomes</taxon>
    </lineage>
</organism>
<evidence type="ECO:0000256" key="6">
    <source>
        <dbReference type="ARBA" id="ARBA00035914"/>
    </source>
</evidence>
<dbReference type="Pfam" id="PF00571">
    <property type="entry name" value="CBS"/>
    <property type="match status" value="2"/>
</dbReference>
<proteinExistence type="predicted"/>
<dbReference type="GO" id="GO:0005886">
    <property type="term" value="C:plasma membrane"/>
    <property type="evidence" value="ECO:0007669"/>
    <property type="project" value="UniProtKB-SubCell"/>
</dbReference>
<evidence type="ECO:0000256" key="7">
    <source>
        <dbReference type="SAM" id="Phobius"/>
    </source>
</evidence>
<dbReference type="InterPro" id="IPR000292">
    <property type="entry name" value="For/NO2_transpt"/>
</dbReference>
<feature type="domain" description="CBS" evidence="8">
    <location>
        <begin position="236"/>
        <end position="284"/>
    </location>
</feature>
<feature type="transmembrane region" description="Helical" evidence="7">
    <location>
        <begin position="135"/>
        <end position="159"/>
    </location>
</feature>
<keyword evidence="3 7" id="KW-0812">Transmembrane</keyword>
<sequence length="284" mass="30714">LVGSLAIVLLIWSSGQWNVAGSAVGVKALMIANGKVNITFMEALSRGVLCNTLVCLAVWLCFSGRSVTDKILAIMLPITVFVMLGFEHCVANMYFIPAGLLLKQNPQMLSAAETILGQAPDLSGLTMHGFLVKNLLPVTIGNIIGGGVLVAAIYWFIYLRRTAAEPIRRFMTKGPPTVAADTSVAQVVEVMKEDSIGSVLVGQVDKADGIVSEADIVRKVIAAKKDPDAVQVERIMSTPLISVDITTPIYDVYRTMTEHRIRHLVITEHGQQIGFISVKDLLKN</sequence>
<name>A0A0F8XFZ9_9ZZZZ</name>
<dbReference type="AlphaFoldDB" id="A0A0F8XFZ9"/>
<dbReference type="Gene3D" id="3.10.580.10">
    <property type="entry name" value="CBS-domain"/>
    <property type="match status" value="1"/>
</dbReference>
<keyword evidence="2" id="KW-1003">Cell membrane</keyword>
<feature type="domain" description="CBS" evidence="8">
    <location>
        <begin position="171"/>
        <end position="230"/>
    </location>
</feature>
<dbReference type="Pfam" id="PF01226">
    <property type="entry name" value="Form_Nir_trans"/>
    <property type="match status" value="1"/>
</dbReference>
<dbReference type="GO" id="GO:0015499">
    <property type="term" value="F:formate transmembrane transporter activity"/>
    <property type="evidence" value="ECO:0007669"/>
    <property type="project" value="TreeGrafter"/>
</dbReference>
<dbReference type="PANTHER" id="PTHR30520:SF10">
    <property type="entry name" value="FORMATE CHANNEL FOCA-RELATED"/>
    <property type="match status" value="1"/>
</dbReference>
<dbReference type="PROSITE" id="PS51371">
    <property type="entry name" value="CBS"/>
    <property type="match status" value="2"/>
</dbReference>
<dbReference type="InterPro" id="IPR046342">
    <property type="entry name" value="CBS_dom_sf"/>
</dbReference>
<evidence type="ECO:0000256" key="2">
    <source>
        <dbReference type="ARBA" id="ARBA00022519"/>
    </source>
</evidence>
<evidence type="ECO:0000313" key="9">
    <source>
        <dbReference type="EMBL" id="KKK59875.1"/>
    </source>
</evidence>
<dbReference type="InterPro" id="IPR000644">
    <property type="entry name" value="CBS_dom"/>
</dbReference>